<dbReference type="Proteomes" id="UP001209540">
    <property type="component" value="Unassembled WGS sequence"/>
</dbReference>
<sequence length="105" mass="12063">MHNNHCTTLTIIYDHMVLRIRILDTYIILLIYINPKSYLFNFVAAASMIRGSLILLVLQQPPISPIEQLQSVFAEPTSESSVFFDKNLYCYSFVNLDISLLCFGK</sequence>
<comment type="caution">
    <text evidence="1">The sequence shown here is derived from an EMBL/GenBank/DDBJ whole genome shotgun (WGS) entry which is preliminary data.</text>
</comment>
<gene>
    <name evidence="1" type="ORF">BDA99DRAFT_540155</name>
</gene>
<keyword evidence="2" id="KW-1185">Reference proteome</keyword>
<reference evidence="1" key="1">
    <citation type="journal article" date="2022" name="IScience">
        <title>Evolution of zygomycete secretomes and the origins of terrestrial fungal ecologies.</title>
        <authorList>
            <person name="Chang Y."/>
            <person name="Wang Y."/>
            <person name="Mondo S."/>
            <person name="Ahrendt S."/>
            <person name="Andreopoulos W."/>
            <person name="Barry K."/>
            <person name="Beard J."/>
            <person name="Benny G.L."/>
            <person name="Blankenship S."/>
            <person name="Bonito G."/>
            <person name="Cuomo C."/>
            <person name="Desiro A."/>
            <person name="Gervers K.A."/>
            <person name="Hundley H."/>
            <person name="Kuo A."/>
            <person name="LaButti K."/>
            <person name="Lang B.F."/>
            <person name="Lipzen A."/>
            <person name="O'Donnell K."/>
            <person name="Pangilinan J."/>
            <person name="Reynolds N."/>
            <person name="Sandor L."/>
            <person name="Smith M.E."/>
            <person name="Tsang A."/>
            <person name="Grigoriev I.V."/>
            <person name="Stajich J.E."/>
            <person name="Spatafora J.W."/>
        </authorList>
    </citation>
    <scope>NUCLEOTIDE SEQUENCE</scope>
    <source>
        <strain evidence="1">RSA 2281</strain>
    </source>
</reference>
<evidence type="ECO:0000313" key="1">
    <source>
        <dbReference type="EMBL" id="KAI9255242.1"/>
    </source>
</evidence>
<protein>
    <submittedName>
        <fullName evidence="1">Uncharacterized protein</fullName>
    </submittedName>
</protein>
<accession>A0AAD5PBK1</accession>
<organism evidence="1 2">
    <name type="scientific">Phascolomyces articulosus</name>
    <dbReference type="NCBI Taxonomy" id="60185"/>
    <lineage>
        <taxon>Eukaryota</taxon>
        <taxon>Fungi</taxon>
        <taxon>Fungi incertae sedis</taxon>
        <taxon>Mucoromycota</taxon>
        <taxon>Mucoromycotina</taxon>
        <taxon>Mucoromycetes</taxon>
        <taxon>Mucorales</taxon>
        <taxon>Lichtheimiaceae</taxon>
        <taxon>Phascolomyces</taxon>
    </lineage>
</organism>
<name>A0AAD5PBK1_9FUNG</name>
<dbReference type="EMBL" id="JAIXMP010000023">
    <property type="protein sequence ID" value="KAI9255242.1"/>
    <property type="molecule type" value="Genomic_DNA"/>
</dbReference>
<reference evidence="1" key="2">
    <citation type="submission" date="2023-02" db="EMBL/GenBank/DDBJ databases">
        <authorList>
            <consortium name="DOE Joint Genome Institute"/>
            <person name="Mondo S.J."/>
            <person name="Chang Y."/>
            <person name="Wang Y."/>
            <person name="Ahrendt S."/>
            <person name="Andreopoulos W."/>
            <person name="Barry K."/>
            <person name="Beard J."/>
            <person name="Benny G.L."/>
            <person name="Blankenship S."/>
            <person name="Bonito G."/>
            <person name="Cuomo C."/>
            <person name="Desiro A."/>
            <person name="Gervers K.A."/>
            <person name="Hundley H."/>
            <person name="Kuo A."/>
            <person name="LaButti K."/>
            <person name="Lang B.F."/>
            <person name="Lipzen A."/>
            <person name="O'Donnell K."/>
            <person name="Pangilinan J."/>
            <person name="Reynolds N."/>
            <person name="Sandor L."/>
            <person name="Smith M.W."/>
            <person name="Tsang A."/>
            <person name="Grigoriev I.V."/>
            <person name="Stajich J.E."/>
            <person name="Spatafora J.W."/>
        </authorList>
    </citation>
    <scope>NUCLEOTIDE SEQUENCE</scope>
    <source>
        <strain evidence="1">RSA 2281</strain>
    </source>
</reference>
<proteinExistence type="predicted"/>
<dbReference type="AlphaFoldDB" id="A0AAD5PBK1"/>
<evidence type="ECO:0000313" key="2">
    <source>
        <dbReference type="Proteomes" id="UP001209540"/>
    </source>
</evidence>